<sequence>MNKVELLEKISALATECHTLACELDIGPERTEMFEIYGVLHNLGRRGYASQVGRRMNPLLASCDDDEDEEDDDWDEDDD</sequence>
<organism evidence="2 3">
    <name type="scientific">Klebsiella pneumoniae</name>
    <dbReference type="NCBI Taxonomy" id="573"/>
    <lineage>
        <taxon>Bacteria</taxon>
        <taxon>Pseudomonadati</taxon>
        <taxon>Pseudomonadota</taxon>
        <taxon>Gammaproteobacteria</taxon>
        <taxon>Enterobacterales</taxon>
        <taxon>Enterobacteriaceae</taxon>
        <taxon>Klebsiella/Raoultella group</taxon>
        <taxon>Klebsiella</taxon>
        <taxon>Klebsiella pneumoniae complex</taxon>
    </lineage>
</organism>
<evidence type="ECO:0000256" key="1">
    <source>
        <dbReference type="SAM" id="MobiDB-lite"/>
    </source>
</evidence>
<accession>A0A378CDJ9</accession>
<dbReference type="Proteomes" id="UP000255239">
    <property type="component" value="Unassembled WGS sequence"/>
</dbReference>
<evidence type="ECO:0000313" key="3">
    <source>
        <dbReference type="Proteomes" id="UP000255239"/>
    </source>
</evidence>
<feature type="compositionally biased region" description="Acidic residues" evidence="1">
    <location>
        <begin position="63"/>
        <end position="79"/>
    </location>
</feature>
<feature type="region of interest" description="Disordered" evidence="1">
    <location>
        <begin position="59"/>
        <end position="79"/>
    </location>
</feature>
<dbReference type="AlphaFoldDB" id="A0A378CDJ9"/>
<proteinExistence type="predicted"/>
<gene>
    <name evidence="2" type="ORF">NCTC11679_04270</name>
</gene>
<protein>
    <recommendedName>
        <fullName evidence="4">Toluene hydroxylase</fullName>
    </recommendedName>
</protein>
<evidence type="ECO:0008006" key="4">
    <source>
        <dbReference type="Google" id="ProtNLM"/>
    </source>
</evidence>
<dbReference type="EMBL" id="UGMG01000001">
    <property type="protein sequence ID" value="STV68552.1"/>
    <property type="molecule type" value="Genomic_DNA"/>
</dbReference>
<reference evidence="2 3" key="1">
    <citation type="submission" date="2018-06" db="EMBL/GenBank/DDBJ databases">
        <authorList>
            <consortium name="Pathogen Informatics"/>
            <person name="Doyle S."/>
        </authorList>
    </citation>
    <scope>NUCLEOTIDE SEQUENCE [LARGE SCALE GENOMIC DNA]</scope>
    <source>
        <strain evidence="2 3">NCTC11679</strain>
    </source>
</reference>
<evidence type="ECO:0000313" key="2">
    <source>
        <dbReference type="EMBL" id="STV68552.1"/>
    </source>
</evidence>
<name>A0A378CDJ9_KLEPN</name>